<organism evidence="1 2">
    <name type="scientific">Pseudoduganella rivuli</name>
    <dbReference type="NCBI Taxonomy" id="2666085"/>
    <lineage>
        <taxon>Bacteria</taxon>
        <taxon>Pseudomonadati</taxon>
        <taxon>Pseudomonadota</taxon>
        <taxon>Betaproteobacteria</taxon>
        <taxon>Burkholderiales</taxon>
        <taxon>Oxalobacteraceae</taxon>
        <taxon>Telluria group</taxon>
        <taxon>Pseudoduganella</taxon>
    </lineage>
</organism>
<dbReference type="Proteomes" id="UP000446768">
    <property type="component" value="Unassembled WGS sequence"/>
</dbReference>
<accession>A0A7X2IPX4</accession>
<evidence type="ECO:0000313" key="1">
    <source>
        <dbReference type="EMBL" id="MRV73388.1"/>
    </source>
</evidence>
<sequence length="206" mass="23290">MATQKTGFQKWQDGISKAARDAKWDSWDCEIRSAVNEFNRHLADTPGYTELDWRLVKAMVWTETGAEHREWARKPMQIGVAGDPGLAALLSGNEGGDLILPSTWKKRLTSGSARTIPNHNIRAGIGYLLMRMANFEYRHVADSEPEHGGRAFHRQRRSQRVIAGWRRFSTDTIAKRYNGGGDPNYASKLDFALEVMRGRVEAVCEQ</sequence>
<dbReference type="RefSeq" id="WP_154375919.1">
    <property type="nucleotide sequence ID" value="NZ_WKJJ01000010.1"/>
</dbReference>
<gene>
    <name evidence="1" type="ORF">GJ700_16885</name>
</gene>
<dbReference type="EMBL" id="WKJJ01000010">
    <property type="protein sequence ID" value="MRV73388.1"/>
    <property type="molecule type" value="Genomic_DNA"/>
</dbReference>
<protein>
    <submittedName>
        <fullName evidence="1">Peptidoglycan-binding protein</fullName>
    </submittedName>
</protein>
<reference evidence="1 2" key="1">
    <citation type="submission" date="2019-11" db="EMBL/GenBank/DDBJ databases">
        <title>Novel species isolated from a subtropical stream in China.</title>
        <authorList>
            <person name="Lu H."/>
        </authorList>
    </citation>
    <scope>NUCLEOTIDE SEQUENCE [LARGE SCALE GENOMIC DNA]</scope>
    <source>
        <strain evidence="1 2">FT92W</strain>
    </source>
</reference>
<dbReference type="AlphaFoldDB" id="A0A7X2IPX4"/>
<proteinExistence type="predicted"/>
<name>A0A7X2IPX4_9BURK</name>
<keyword evidence="2" id="KW-1185">Reference proteome</keyword>
<evidence type="ECO:0000313" key="2">
    <source>
        <dbReference type="Proteomes" id="UP000446768"/>
    </source>
</evidence>
<comment type="caution">
    <text evidence="1">The sequence shown here is derived from an EMBL/GenBank/DDBJ whole genome shotgun (WGS) entry which is preliminary data.</text>
</comment>